<protein>
    <recommendedName>
        <fullName evidence="3">Secreted protein</fullName>
    </recommendedName>
</protein>
<sequence>MVSALSMVWSARFPAAHARSLMFLTPKISSIDQVERKPQGVRVALEWSFFTDCCSPPRDTTCKLKAFALCFALALAAGPPLVRTT</sequence>
<dbReference type="AlphaFoldDB" id="A0AAV0NBJ4"/>
<reference evidence="1" key="1">
    <citation type="submission" date="2022-08" db="EMBL/GenBank/DDBJ databases">
        <authorList>
            <person name="Gutierrez-Valencia J."/>
        </authorList>
    </citation>
    <scope>NUCLEOTIDE SEQUENCE</scope>
</reference>
<comment type="caution">
    <text evidence="1">The sequence shown here is derived from an EMBL/GenBank/DDBJ whole genome shotgun (WGS) entry which is preliminary data.</text>
</comment>
<accession>A0AAV0NBJ4</accession>
<proteinExistence type="predicted"/>
<keyword evidence="2" id="KW-1185">Reference proteome</keyword>
<evidence type="ECO:0000313" key="1">
    <source>
        <dbReference type="EMBL" id="CAI0455706.1"/>
    </source>
</evidence>
<dbReference type="EMBL" id="CAMGYJ010000008">
    <property type="protein sequence ID" value="CAI0455706.1"/>
    <property type="molecule type" value="Genomic_DNA"/>
</dbReference>
<evidence type="ECO:0000313" key="2">
    <source>
        <dbReference type="Proteomes" id="UP001154282"/>
    </source>
</evidence>
<evidence type="ECO:0008006" key="3">
    <source>
        <dbReference type="Google" id="ProtNLM"/>
    </source>
</evidence>
<organism evidence="1 2">
    <name type="scientific">Linum tenue</name>
    <dbReference type="NCBI Taxonomy" id="586396"/>
    <lineage>
        <taxon>Eukaryota</taxon>
        <taxon>Viridiplantae</taxon>
        <taxon>Streptophyta</taxon>
        <taxon>Embryophyta</taxon>
        <taxon>Tracheophyta</taxon>
        <taxon>Spermatophyta</taxon>
        <taxon>Magnoliopsida</taxon>
        <taxon>eudicotyledons</taxon>
        <taxon>Gunneridae</taxon>
        <taxon>Pentapetalae</taxon>
        <taxon>rosids</taxon>
        <taxon>fabids</taxon>
        <taxon>Malpighiales</taxon>
        <taxon>Linaceae</taxon>
        <taxon>Linum</taxon>
    </lineage>
</organism>
<name>A0AAV0NBJ4_9ROSI</name>
<gene>
    <name evidence="1" type="ORF">LITE_LOCUS32459</name>
</gene>
<dbReference type="Proteomes" id="UP001154282">
    <property type="component" value="Unassembled WGS sequence"/>
</dbReference>